<dbReference type="FunFam" id="3.30.470.10:FF:000009">
    <property type="entry name" value="D-alanine aminotransferase"/>
    <property type="match status" value="1"/>
</dbReference>
<dbReference type="PANTHER" id="PTHR42743:SF10">
    <property type="entry name" value="D-ALANINE AMINOTRANSFERASE"/>
    <property type="match status" value="1"/>
</dbReference>
<dbReference type="OrthoDB" id="9805628at2"/>
<evidence type="ECO:0000256" key="9">
    <source>
        <dbReference type="ARBA" id="ARBA00030138"/>
    </source>
</evidence>
<protein>
    <recommendedName>
        <fullName evidence="5">D-alanine aminotransferase</fullName>
        <ecNumber evidence="4">2.6.1.21</ecNumber>
    </recommendedName>
    <alternativeName>
        <fullName evidence="11">D-amino acid aminotransferase</fullName>
    </alternativeName>
    <alternativeName>
        <fullName evidence="9">D-amino acid transaminase</fullName>
    </alternativeName>
    <alternativeName>
        <fullName evidence="10">D-aspartate aminotransferase</fullName>
    </alternativeName>
</protein>
<dbReference type="GO" id="GO:0005829">
    <property type="term" value="C:cytosol"/>
    <property type="evidence" value="ECO:0007669"/>
    <property type="project" value="TreeGrafter"/>
</dbReference>
<dbReference type="NCBIfam" id="NF005209">
    <property type="entry name" value="PRK06680.1"/>
    <property type="match status" value="1"/>
</dbReference>
<dbReference type="InterPro" id="IPR001544">
    <property type="entry name" value="Aminotrans_IV"/>
</dbReference>
<dbReference type="PANTHER" id="PTHR42743">
    <property type="entry name" value="AMINO-ACID AMINOTRANSFERASE"/>
    <property type="match status" value="1"/>
</dbReference>
<dbReference type="GO" id="GO:0030170">
    <property type="term" value="F:pyridoxal phosphate binding"/>
    <property type="evidence" value="ECO:0007669"/>
    <property type="project" value="InterPro"/>
</dbReference>
<dbReference type="InterPro" id="IPR043132">
    <property type="entry name" value="BCAT-like_C"/>
</dbReference>
<evidence type="ECO:0000313" key="13">
    <source>
        <dbReference type="EMBL" id="APH04722.1"/>
    </source>
</evidence>
<dbReference type="Gene3D" id="3.20.10.10">
    <property type="entry name" value="D-amino Acid Aminotransferase, subunit A, domain 2"/>
    <property type="match status" value="1"/>
</dbReference>
<sequence length="289" mass="32749">MDMIIYNNSIFERDSINIDLEDRGYQFGDGVYEVIRVYNGKLFTAEEHLKRFIKSANEIKINVPYQVGEMQEKINELIHTTSLSTGIVYLQLTRGVSKRNHAFPSPPCEPVYIAYTKELALPIVPMKSGVTTITVEDIRWLRCDIKSLNLLPNILAKQEAVDSNSFEAIQHRGTIVTEGSSSNVWMIKNQVLYTHPANHYILNGITRQVLLSICKKTGFVVEEKPFTIEDMVKADEVFLTGTTTEVMPVIQINKQRIGNGDPGTLTRQLQQLFTSEIEKQCGNLSKSFD</sequence>
<evidence type="ECO:0000256" key="7">
    <source>
        <dbReference type="ARBA" id="ARBA00022679"/>
    </source>
</evidence>
<dbReference type="GO" id="GO:0046416">
    <property type="term" value="P:D-amino acid metabolic process"/>
    <property type="evidence" value="ECO:0007669"/>
    <property type="project" value="InterPro"/>
</dbReference>
<dbReference type="NCBIfam" id="TIGR01121">
    <property type="entry name" value="D_amino_aminoT"/>
    <property type="match status" value="1"/>
</dbReference>
<reference evidence="13 14" key="1">
    <citation type="journal article" date="2016" name="Sci. Rep.">
        <title>Complete genome sequence and transcriptomic analysis of a novel marine strain Bacillus weihaiensis reveals the mechanism of brown algae degradation.</title>
        <authorList>
            <person name="Zhu Y."/>
            <person name="Chen P."/>
            <person name="Bao Y."/>
            <person name="Men Y."/>
            <person name="Zeng Y."/>
            <person name="Yang J."/>
            <person name="Sun J."/>
            <person name="Sun Y."/>
        </authorList>
    </citation>
    <scope>NUCLEOTIDE SEQUENCE [LARGE SCALE GENOMIC DNA]</scope>
    <source>
        <strain evidence="13 14">Alg07</strain>
    </source>
</reference>
<dbReference type="GO" id="GO:0047810">
    <property type="term" value="F:D-alanine-2-oxoglutarate aminotransferase activity"/>
    <property type="evidence" value="ECO:0007669"/>
    <property type="project" value="UniProtKB-EC"/>
</dbReference>
<dbReference type="RefSeq" id="WP_072579514.1">
    <property type="nucleotide sequence ID" value="NZ_CP016020.1"/>
</dbReference>
<dbReference type="AlphaFoldDB" id="A0A1L3MQZ3"/>
<comment type="catalytic activity">
    <reaction evidence="12">
        <text>D-alanine + 2-oxoglutarate = D-glutamate + pyruvate</text>
        <dbReference type="Rhea" id="RHEA:15869"/>
        <dbReference type="ChEBI" id="CHEBI:15361"/>
        <dbReference type="ChEBI" id="CHEBI:16810"/>
        <dbReference type="ChEBI" id="CHEBI:29986"/>
        <dbReference type="ChEBI" id="CHEBI:57416"/>
        <dbReference type="EC" id="2.6.1.21"/>
    </reaction>
</comment>
<evidence type="ECO:0000256" key="1">
    <source>
        <dbReference type="ARBA" id="ARBA00001933"/>
    </source>
</evidence>
<evidence type="ECO:0000256" key="2">
    <source>
        <dbReference type="ARBA" id="ARBA00009320"/>
    </source>
</evidence>
<dbReference type="InterPro" id="IPR005784">
    <property type="entry name" value="D_amino_transT"/>
</dbReference>
<evidence type="ECO:0000256" key="8">
    <source>
        <dbReference type="ARBA" id="ARBA00022898"/>
    </source>
</evidence>
<gene>
    <name evidence="13" type="ORF">A9C19_08150</name>
</gene>
<keyword evidence="6" id="KW-0032">Aminotransferase</keyword>
<dbReference type="EC" id="2.6.1.21" evidence="4"/>
<dbReference type="KEGG" id="bwh:A9C19_08150"/>
<dbReference type="FunFam" id="3.20.10.10:FF:000002">
    <property type="entry name" value="D-alanine aminotransferase"/>
    <property type="match status" value="1"/>
</dbReference>
<organism evidence="13 14">
    <name type="scientific">Bacillus weihaiensis</name>
    <dbReference type="NCBI Taxonomy" id="1547283"/>
    <lineage>
        <taxon>Bacteria</taxon>
        <taxon>Bacillati</taxon>
        <taxon>Bacillota</taxon>
        <taxon>Bacilli</taxon>
        <taxon>Bacillales</taxon>
        <taxon>Bacillaceae</taxon>
        <taxon>Bacillus</taxon>
    </lineage>
</organism>
<dbReference type="GO" id="GO:0046394">
    <property type="term" value="P:carboxylic acid biosynthetic process"/>
    <property type="evidence" value="ECO:0007669"/>
    <property type="project" value="UniProtKB-ARBA"/>
</dbReference>
<evidence type="ECO:0000256" key="5">
    <source>
        <dbReference type="ARBA" id="ARBA00021779"/>
    </source>
</evidence>
<dbReference type="Proteomes" id="UP000181936">
    <property type="component" value="Chromosome"/>
</dbReference>
<dbReference type="GO" id="GO:0008652">
    <property type="term" value="P:amino acid biosynthetic process"/>
    <property type="evidence" value="ECO:0007669"/>
    <property type="project" value="UniProtKB-ARBA"/>
</dbReference>
<dbReference type="InterPro" id="IPR036038">
    <property type="entry name" value="Aminotransferase-like"/>
</dbReference>
<evidence type="ECO:0000256" key="12">
    <source>
        <dbReference type="ARBA" id="ARBA00047911"/>
    </source>
</evidence>
<dbReference type="Gene3D" id="3.30.470.10">
    <property type="match status" value="1"/>
</dbReference>
<keyword evidence="7" id="KW-0808">Transferase</keyword>
<dbReference type="InterPro" id="IPR043131">
    <property type="entry name" value="BCAT-like_N"/>
</dbReference>
<dbReference type="SUPFAM" id="SSF56752">
    <property type="entry name" value="D-aminoacid aminotransferase-like PLP-dependent enzymes"/>
    <property type="match status" value="1"/>
</dbReference>
<accession>A0A1L3MQZ3</accession>
<evidence type="ECO:0000256" key="6">
    <source>
        <dbReference type="ARBA" id="ARBA00022576"/>
    </source>
</evidence>
<dbReference type="InterPro" id="IPR050571">
    <property type="entry name" value="Class-IV_PLP-Dep_Aminotrnsfr"/>
</dbReference>
<evidence type="ECO:0000256" key="3">
    <source>
        <dbReference type="ARBA" id="ARBA00011738"/>
    </source>
</evidence>
<keyword evidence="8" id="KW-0663">Pyridoxal phosphate</keyword>
<evidence type="ECO:0000256" key="10">
    <source>
        <dbReference type="ARBA" id="ARBA00033316"/>
    </source>
</evidence>
<dbReference type="Pfam" id="PF01063">
    <property type="entry name" value="Aminotran_4"/>
    <property type="match status" value="1"/>
</dbReference>
<keyword evidence="14" id="KW-1185">Reference proteome</keyword>
<dbReference type="EMBL" id="CP016020">
    <property type="protein sequence ID" value="APH04722.1"/>
    <property type="molecule type" value="Genomic_DNA"/>
</dbReference>
<evidence type="ECO:0000313" key="14">
    <source>
        <dbReference type="Proteomes" id="UP000181936"/>
    </source>
</evidence>
<comment type="similarity">
    <text evidence="2">Belongs to the class-IV pyridoxal-phosphate-dependent aminotransferase family.</text>
</comment>
<comment type="subunit">
    <text evidence="3">Homodimer.</text>
</comment>
<proteinExistence type="inferred from homology"/>
<evidence type="ECO:0000256" key="11">
    <source>
        <dbReference type="ARBA" id="ARBA00033391"/>
    </source>
</evidence>
<evidence type="ECO:0000256" key="4">
    <source>
        <dbReference type="ARBA" id="ARBA00012874"/>
    </source>
</evidence>
<name>A0A1L3MQZ3_9BACI</name>
<dbReference type="CDD" id="cd01558">
    <property type="entry name" value="D-AAT_like"/>
    <property type="match status" value="1"/>
</dbReference>
<dbReference type="STRING" id="1547283.A9C19_08150"/>
<comment type="cofactor">
    <cofactor evidence="1">
        <name>pyridoxal 5'-phosphate</name>
        <dbReference type="ChEBI" id="CHEBI:597326"/>
    </cofactor>
</comment>